<dbReference type="InterPro" id="IPR029439">
    <property type="entry name" value="Wzt_C"/>
</dbReference>
<organism evidence="7 8">
    <name type="scientific">Methanosarcina thermophila CHTI-55</name>
    <dbReference type="NCBI Taxonomy" id="1434121"/>
    <lineage>
        <taxon>Archaea</taxon>
        <taxon>Methanobacteriati</taxon>
        <taxon>Methanobacteriota</taxon>
        <taxon>Stenosarchaea group</taxon>
        <taxon>Methanomicrobia</taxon>
        <taxon>Methanosarcinales</taxon>
        <taxon>Methanosarcinaceae</taxon>
        <taxon>Methanosarcina</taxon>
    </lineage>
</organism>
<dbReference type="AlphaFoldDB" id="A0A0E3L0A7"/>
<feature type="region of interest" description="Disordered" evidence="5">
    <location>
        <begin position="248"/>
        <end position="276"/>
    </location>
</feature>
<dbReference type="PROSITE" id="PS00211">
    <property type="entry name" value="ABC_TRANSPORTER_1"/>
    <property type="match status" value="1"/>
</dbReference>
<keyword evidence="2" id="KW-0813">Transport</keyword>
<dbReference type="Pfam" id="PF14524">
    <property type="entry name" value="Wzt_C"/>
    <property type="match status" value="1"/>
</dbReference>
<dbReference type="Gene3D" id="2.70.50.60">
    <property type="entry name" value="abc- transporter (atp binding component) like domain"/>
    <property type="match status" value="1"/>
</dbReference>
<gene>
    <name evidence="7" type="ORF">MSTHC_0810</name>
</gene>
<dbReference type="SMART" id="SM00382">
    <property type="entry name" value="AAA"/>
    <property type="match status" value="1"/>
</dbReference>
<dbReference type="GO" id="GO:0140359">
    <property type="term" value="F:ABC-type transporter activity"/>
    <property type="evidence" value="ECO:0007669"/>
    <property type="project" value="InterPro"/>
</dbReference>
<dbReference type="InterPro" id="IPR015860">
    <property type="entry name" value="ABC_transpr_TagH-like"/>
</dbReference>
<evidence type="ECO:0000256" key="5">
    <source>
        <dbReference type="SAM" id="MobiDB-lite"/>
    </source>
</evidence>
<dbReference type="GO" id="GO:0005524">
    <property type="term" value="F:ATP binding"/>
    <property type="evidence" value="ECO:0007669"/>
    <property type="project" value="UniProtKB-KW"/>
</dbReference>
<protein>
    <submittedName>
        <fullName evidence="7">ABC transporter</fullName>
    </submittedName>
</protein>
<dbReference type="Proteomes" id="UP000056925">
    <property type="component" value="Chromosome"/>
</dbReference>
<dbReference type="GO" id="GO:0016887">
    <property type="term" value="F:ATP hydrolysis activity"/>
    <property type="evidence" value="ECO:0007669"/>
    <property type="project" value="InterPro"/>
</dbReference>
<dbReference type="InterPro" id="IPR027417">
    <property type="entry name" value="P-loop_NTPase"/>
</dbReference>
<reference evidence="7 8" key="1">
    <citation type="submission" date="2014-07" db="EMBL/GenBank/DDBJ databases">
        <title>Methanogenic archaea and the global carbon cycle.</title>
        <authorList>
            <person name="Henriksen J.R."/>
            <person name="Luke J."/>
            <person name="Reinhart S."/>
            <person name="Benedict M.N."/>
            <person name="Youngblut N.D."/>
            <person name="Metcalf M.E."/>
            <person name="Whitaker R.J."/>
            <person name="Metcalf W.W."/>
        </authorList>
    </citation>
    <scope>NUCLEOTIDE SEQUENCE [LARGE SCALE GENOMIC DNA]</scope>
    <source>
        <strain evidence="7 8">CHTI-55</strain>
    </source>
</reference>
<dbReference type="PANTHER" id="PTHR46743">
    <property type="entry name" value="TEICHOIC ACIDS EXPORT ATP-BINDING PROTEIN TAGH"/>
    <property type="match status" value="1"/>
</dbReference>
<feature type="domain" description="ABC transporter" evidence="6">
    <location>
        <begin position="22"/>
        <end position="246"/>
    </location>
</feature>
<dbReference type="RefSeq" id="WP_048168168.1">
    <property type="nucleotide sequence ID" value="NZ_CP009502.1"/>
</dbReference>
<dbReference type="GO" id="GO:0016020">
    <property type="term" value="C:membrane"/>
    <property type="evidence" value="ECO:0007669"/>
    <property type="project" value="InterPro"/>
</dbReference>
<dbReference type="InterPro" id="IPR017871">
    <property type="entry name" value="ABC_transporter-like_CS"/>
</dbReference>
<proteinExistence type="inferred from homology"/>
<accession>A0A0E3L0A7</accession>
<dbReference type="PROSITE" id="PS50893">
    <property type="entry name" value="ABC_TRANSPORTER_2"/>
    <property type="match status" value="1"/>
</dbReference>
<sequence>MHVIEVEHLHKIFKIPHEKRNTVFESLVGAFRPPQYETFHALNDINFTVDEGEALGIIGENGSGKSTLLKIIANILRPTRGRVKVHKKITPFLELGVGFQPNFTASENVRTYATIMGISKREIESKLDDVLEFAGLEKFRDTKLKNFSSGMQVRLAFSTAIQTDPEVLLMDEVLAVGDMEFQQKCLDVLNQYRKEGVTIVFVSHDLGAVRRFCDKTLLLHKGMQVALGDTGDVIDKYVYGGSKKESEEAVEASQVPLAETETDLSEEGENNKSNRWGSRKVEITSVEFYDKFGNKNTRFNSFDPMIIRIHYKANQRIADPVFGIALYSEKGDHLFGTNTELKNLTIDYIEGSGYLDLQIERIPMLSGRFLLTVAVHTRDQKPYDWLDKQYSFDVIPVSRNAGIFEVDCNWRYELKV</sequence>
<evidence type="ECO:0000256" key="4">
    <source>
        <dbReference type="ARBA" id="ARBA00022840"/>
    </source>
</evidence>
<dbReference type="PANTHER" id="PTHR46743:SF2">
    <property type="entry name" value="TEICHOIC ACIDS EXPORT ATP-BINDING PROTEIN TAGH"/>
    <property type="match status" value="1"/>
</dbReference>
<evidence type="ECO:0000256" key="2">
    <source>
        <dbReference type="ARBA" id="ARBA00022448"/>
    </source>
</evidence>
<evidence type="ECO:0000256" key="1">
    <source>
        <dbReference type="ARBA" id="ARBA00005417"/>
    </source>
</evidence>
<dbReference type="Gene3D" id="3.40.50.300">
    <property type="entry name" value="P-loop containing nucleotide triphosphate hydrolases"/>
    <property type="match status" value="1"/>
</dbReference>
<comment type="similarity">
    <text evidence="1">Belongs to the ABC transporter superfamily.</text>
</comment>
<dbReference type="EMBL" id="CP009502">
    <property type="protein sequence ID" value="AKB15128.1"/>
    <property type="molecule type" value="Genomic_DNA"/>
</dbReference>
<evidence type="ECO:0000259" key="6">
    <source>
        <dbReference type="PROSITE" id="PS50893"/>
    </source>
</evidence>
<dbReference type="Pfam" id="PF00005">
    <property type="entry name" value="ABC_tran"/>
    <property type="match status" value="1"/>
</dbReference>
<keyword evidence="4" id="KW-0067">ATP-binding</keyword>
<dbReference type="KEGG" id="mthe:MSTHC_0810"/>
<dbReference type="InterPro" id="IPR050683">
    <property type="entry name" value="Bact_Polysacc_Export_ATP-bd"/>
</dbReference>
<dbReference type="GeneID" id="41602118"/>
<dbReference type="SUPFAM" id="SSF52540">
    <property type="entry name" value="P-loop containing nucleoside triphosphate hydrolases"/>
    <property type="match status" value="1"/>
</dbReference>
<dbReference type="InterPro" id="IPR003593">
    <property type="entry name" value="AAA+_ATPase"/>
</dbReference>
<dbReference type="CDD" id="cd03220">
    <property type="entry name" value="ABC_KpsT_Wzt"/>
    <property type="match status" value="1"/>
</dbReference>
<dbReference type="HOGENOM" id="CLU_000604_101_1_2"/>
<evidence type="ECO:0000313" key="7">
    <source>
        <dbReference type="EMBL" id="AKB15128.1"/>
    </source>
</evidence>
<dbReference type="PATRIC" id="fig|1434121.4.peg.1035"/>
<dbReference type="CDD" id="cd10147">
    <property type="entry name" value="Wzt_C-like"/>
    <property type="match status" value="1"/>
</dbReference>
<dbReference type="InterPro" id="IPR003439">
    <property type="entry name" value="ABC_transporter-like_ATP-bd"/>
</dbReference>
<name>A0A0E3L0A7_METTE</name>
<evidence type="ECO:0000313" key="8">
    <source>
        <dbReference type="Proteomes" id="UP000056925"/>
    </source>
</evidence>
<evidence type="ECO:0000256" key="3">
    <source>
        <dbReference type="ARBA" id="ARBA00022741"/>
    </source>
</evidence>
<keyword evidence="3" id="KW-0547">Nucleotide-binding</keyword>